<dbReference type="Proteomes" id="UP001151699">
    <property type="component" value="Chromosome B"/>
</dbReference>
<name>A0A9Q0N1F3_9DIPT</name>
<feature type="transmembrane region" description="Helical" evidence="7">
    <location>
        <begin position="90"/>
        <end position="120"/>
    </location>
</feature>
<comment type="subcellular location">
    <subcellularLocation>
        <location evidence="2">Cytoplasmic vesicle</location>
        <location evidence="2">Secretory vesicle</location>
        <location evidence="2">Synaptic vesicle</location>
    </subcellularLocation>
    <subcellularLocation>
        <location evidence="1 7">Membrane</location>
        <topology evidence="1 7">Multi-pass membrane protein</topology>
    </subcellularLocation>
</comment>
<gene>
    <name evidence="8" type="primary">RABAC1</name>
    <name evidence="8" type="ORF">Bhyg_06828</name>
</gene>
<keyword evidence="9" id="KW-1185">Reference proteome</keyword>
<keyword evidence="4 7" id="KW-0812">Transmembrane</keyword>
<evidence type="ECO:0000313" key="9">
    <source>
        <dbReference type="Proteomes" id="UP001151699"/>
    </source>
</evidence>
<dbReference type="Pfam" id="PF03208">
    <property type="entry name" value="PRA1"/>
    <property type="match status" value="1"/>
</dbReference>
<accession>A0A9Q0N1F3</accession>
<comment type="caution">
    <text evidence="8">The sequence shown here is derived from an EMBL/GenBank/DDBJ whole genome shotgun (WGS) entry which is preliminary data.</text>
</comment>
<evidence type="ECO:0000256" key="3">
    <source>
        <dbReference type="ARBA" id="ARBA00006483"/>
    </source>
</evidence>
<dbReference type="OrthoDB" id="63113at2759"/>
<dbReference type="AlphaFoldDB" id="A0A9Q0N1F3"/>
<sequence length="182" mass="20981">MDVKIDLNKLQGEMDTKEPTVQSNKRVDFSYLTNLSAYRLPKLGELLRETRQELRPWSQFFQISNFKTIANVQRLTNRVLRNSDYFRSNYIVISVVLLIYCLLTTPLLLIVLLGSLYGCYKIKQAATPITVFKKQLNTNQQCIAVSFITAPFLYLVGAGAVLWWVLVTFENGQFVADFYFTV</sequence>
<keyword evidence="5 7" id="KW-1133">Transmembrane helix</keyword>
<keyword evidence="6 7" id="KW-0472">Membrane</keyword>
<dbReference type="PANTHER" id="PTHR19317">
    <property type="entry name" value="PRENYLATED RAB ACCEPTOR 1-RELATED"/>
    <property type="match status" value="1"/>
</dbReference>
<evidence type="ECO:0000256" key="4">
    <source>
        <dbReference type="ARBA" id="ARBA00022692"/>
    </source>
</evidence>
<comment type="similarity">
    <text evidence="3 7">Belongs to the PRA1 family.</text>
</comment>
<dbReference type="GO" id="GO:0005794">
    <property type="term" value="C:Golgi apparatus"/>
    <property type="evidence" value="ECO:0007669"/>
    <property type="project" value="TreeGrafter"/>
</dbReference>
<dbReference type="InterPro" id="IPR004895">
    <property type="entry name" value="Prenylated_rab_accept_PRA1"/>
</dbReference>
<evidence type="ECO:0000256" key="6">
    <source>
        <dbReference type="ARBA" id="ARBA00023136"/>
    </source>
</evidence>
<evidence type="ECO:0000313" key="8">
    <source>
        <dbReference type="EMBL" id="KAJ6641883.1"/>
    </source>
</evidence>
<proteinExistence type="inferred from homology"/>
<feature type="transmembrane region" description="Helical" evidence="7">
    <location>
        <begin position="141"/>
        <end position="166"/>
    </location>
</feature>
<reference evidence="8" key="1">
    <citation type="submission" date="2022-07" db="EMBL/GenBank/DDBJ databases">
        <authorList>
            <person name="Trinca V."/>
            <person name="Uliana J.V.C."/>
            <person name="Torres T.T."/>
            <person name="Ward R.J."/>
            <person name="Monesi N."/>
        </authorList>
    </citation>
    <scope>NUCLEOTIDE SEQUENCE</scope>
    <source>
        <strain evidence="8">HSMRA1968</strain>
        <tissue evidence="8">Whole embryos</tissue>
    </source>
</reference>
<protein>
    <recommendedName>
        <fullName evidence="7">PRA1 family protein</fullName>
    </recommendedName>
</protein>
<dbReference type="PANTHER" id="PTHR19317:SF0">
    <property type="entry name" value="PRENYLATED RAB ACCEPTOR PROTEIN 1"/>
    <property type="match status" value="1"/>
</dbReference>
<evidence type="ECO:0000256" key="5">
    <source>
        <dbReference type="ARBA" id="ARBA00022989"/>
    </source>
</evidence>
<organism evidence="8 9">
    <name type="scientific">Pseudolycoriella hygida</name>
    <dbReference type="NCBI Taxonomy" id="35572"/>
    <lineage>
        <taxon>Eukaryota</taxon>
        <taxon>Metazoa</taxon>
        <taxon>Ecdysozoa</taxon>
        <taxon>Arthropoda</taxon>
        <taxon>Hexapoda</taxon>
        <taxon>Insecta</taxon>
        <taxon>Pterygota</taxon>
        <taxon>Neoptera</taxon>
        <taxon>Endopterygota</taxon>
        <taxon>Diptera</taxon>
        <taxon>Nematocera</taxon>
        <taxon>Sciaroidea</taxon>
        <taxon>Sciaridae</taxon>
        <taxon>Pseudolycoriella</taxon>
    </lineage>
</organism>
<dbReference type="GO" id="GO:0008021">
    <property type="term" value="C:synaptic vesicle"/>
    <property type="evidence" value="ECO:0007669"/>
    <property type="project" value="UniProtKB-SubCell"/>
</dbReference>
<evidence type="ECO:0000256" key="2">
    <source>
        <dbReference type="ARBA" id="ARBA00004234"/>
    </source>
</evidence>
<dbReference type="GO" id="GO:0016020">
    <property type="term" value="C:membrane"/>
    <property type="evidence" value="ECO:0007669"/>
    <property type="project" value="UniProtKB-SubCell"/>
</dbReference>
<dbReference type="EMBL" id="WJQU01000002">
    <property type="protein sequence ID" value="KAJ6641883.1"/>
    <property type="molecule type" value="Genomic_DNA"/>
</dbReference>
<evidence type="ECO:0000256" key="1">
    <source>
        <dbReference type="ARBA" id="ARBA00004141"/>
    </source>
</evidence>
<evidence type="ECO:0000256" key="7">
    <source>
        <dbReference type="RuleBase" id="RU363107"/>
    </source>
</evidence>